<reference evidence="3" key="1">
    <citation type="submission" date="2020-01" db="EMBL/GenBank/DDBJ databases">
        <title>Identification and distribution of gene clusters putatively required for synthesis of sphingolipid metabolism inhibitors in phylogenetically diverse species of the filamentous fungus Fusarium.</title>
        <authorList>
            <person name="Kim H.-S."/>
            <person name="Busman M."/>
            <person name="Brown D.W."/>
            <person name="Divon H."/>
            <person name="Uhlig S."/>
            <person name="Proctor R.H."/>
        </authorList>
    </citation>
    <scope>NUCLEOTIDE SEQUENCE</scope>
    <source>
        <strain evidence="3">NRRL 31653</strain>
    </source>
</reference>
<evidence type="ECO:0000256" key="1">
    <source>
        <dbReference type="SAM" id="SignalP"/>
    </source>
</evidence>
<dbReference type="AlphaFoldDB" id="A0A9P5E6Q9"/>
<dbReference type="InterPro" id="IPR011041">
    <property type="entry name" value="Quinoprot_gluc/sorb_DH_b-prop"/>
</dbReference>
<feature type="signal peptide" evidence="1">
    <location>
        <begin position="1"/>
        <end position="21"/>
    </location>
</feature>
<organism evidence="3 4">
    <name type="scientific">Fusarium agapanthi</name>
    <dbReference type="NCBI Taxonomy" id="1803897"/>
    <lineage>
        <taxon>Eukaryota</taxon>
        <taxon>Fungi</taxon>
        <taxon>Dikarya</taxon>
        <taxon>Ascomycota</taxon>
        <taxon>Pezizomycotina</taxon>
        <taxon>Sordariomycetes</taxon>
        <taxon>Hypocreomycetidae</taxon>
        <taxon>Hypocreales</taxon>
        <taxon>Nectriaceae</taxon>
        <taxon>Fusarium</taxon>
        <taxon>Fusarium fujikuroi species complex</taxon>
    </lineage>
</organism>
<feature type="domain" description="Pyrroloquinoline quinone-dependent pyranose dehydrogenase beta-propeller" evidence="2">
    <location>
        <begin position="253"/>
        <end position="449"/>
    </location>
</feature>
<dbReference type="InterPro" id="IPR054539">
    <property type="entry name" value="Beta-prop_PDH"/>
</dbReference>
<name>A0A9P5E6Q9_9HYPO</name>
<sequence>MTRLVQVLLAAGATLVGLTSAQCNLTPTASIATADGVEFKLLRAGLQRPRHLVVDTEGNLLIAEAGSKGVRRVVLDDGKDLDVCIDSDDALISNASLNHGIALTADGKTILVSTPSEVYAYDYDASKGTVGSRRTVITGMSATSTHSTRTLTIPLTGNPNLLLVAGGSDGNLDVETVDKDVVRSQVRVFKIDELLAADAPLLYGEAEVLGWGLRNSVGWAEDPSTGNIVSAAFLIQPWLLTWWQAVDWLDLQWSVENSVDNLYRGDVDVHDTNPGEELNFHGLPNDTSSAQYGANYGYPGCFSIYDTSNIKDYPGGAEVGKQFAGTPDGETDLGFTDEECQKKQAPRITFGSHLAPLDIKFLDGSAAYIAFHGSWNRNPGDGYRLSKVGFANGEPVPESDDPKAEVPLMWNTDNTKCPSGCFRPAGLAFDKSGRLFLTSDSTGELYVLTGVKGPR</sequence>
<dbReference type="EMBL" id="LUFC02001228">
    <property type="protein sequence ID" value="KAF4480164.1"/>
    <property type="molecule type" value="Genomic_DNA"/>
</dbReference>
<protein>
    <submittedName>
        <fullName evidence="3">Soluble quino glucose sorbosone dehydrogenase</fullName>
    </submittedName>
</protein>
<dbReference type="Gene3D" id="2.120.10.30">
    <property type="entry name" value="TolB, C-terminal domain"/>
    <property type="match status" value="1"/>
</dbReference>
<proteinExistence type="predicted"/>
<dbReference type="SUPFAM" id="SSF50952">
    <property type="entry name" value="Soluble quinoprotein glucose dehydrogenase"/>
    <property type="match status" value="1"/>
</dbReference>
<gene>
    <name evidence="3" type="ORF">FAGAP_12104</name>
</gene>
<dbReference type="OrthoDB" id="507128at2759"/>
<evidence type="ECO:0000313" key="3">
    <source>
        <dbReference type="EMBL" id="KAF4480164.1"/>
    </source>
</evidence>
<feature type="chain" id="PRO_5040242792" evidence="1">
    <location>
        <begin position="22"/>
        <end position="455"/>
    </location>
</feature>
<comment type="caution">
    <text evidence="3">The sequence shown here is derived from an EMBL/GenBank/DDBJ whole genome shotgun (WGS) entry which is preliminary data.</text>
</comment>
<keyword evidence="4" id="KW-1185">Reference proteome</keyword>
<dbReference type="Pfam" id="PF22807">
    <property type="entry name" value="TrAA12"/>
    <property type="match status" value="2"/>
</dbReference>
<dbReference type="InterPro" id="IPR011042">
    <property type="entry name" value="6-blade_b-propeller_TolB-like"/>
</dbReference>
<accession>A0A9P5E6Q9</accession>
<evidence type="ECO:0000259" key="2">
    <source>
        <dbReference type="Pfam" id="PF22807"/>
    </source>
</evidence>
<keyword evidence="1" id="KW-0732">Signal</keyword>
<dbReference type="Proteomes" id="UP000737391">
    <property type="component" value="Unassembled WGS sequence"/>
</dbReference>
<feature type="domain" description="Pyrroloquinoline quinone-dependent pyranose dehydrogenase beta-propeller" evidence="2">
    <location>
        <begin position="32"/>
        <end position="230"/>
    </location>
</feature>
<evidence type="ECO:0000313" key="4">
    <source>
        <dbReference type="Proteomes" id="UP000737391"/>
    </source>
</evidence>